<reference evidence="1 2" key="2">
    <citation type="journal article" date="2024" name="Int. J. Syst. Evol. Microbiol.">
        <title>Promethearchaeum syntrophicum gen. nov., sp. nov., an anaerobic, obligately syntrophic archaeon, the first isolate of the lineage 'Asgard' archaea, and proposal of the new archaeal phylum Promethearchaeota phyl. nov. and kingdom Promethearchaeati regn. nov.</title>
        <authorList>
            <person name="Imachi H."/>
            <person name="Nobu M.K."/>
            <person name="Kato S."/>
            <person name="Takaki Y."/>
            <person name="Miyazaki M."/>
            <person name="Miyata M."/>
            <person name="Ogawara M."/>
            <person name="Saito Y."/>
            <person name="Sakai S."/>
            <person name="Tahara Y.O."/>
            <person name="Takano Y."/>
            <person name="Tasumi E."/>
            <person name="Uematsu K."/>
            <person name="Yoshimura T."/>
            <person name="Itoh T."/>
            <person name="Ohkuma M."/>
            <person name="Takai K."/>
        </authorList>
    </citation>
    <scope>NUCLEOTIDE SEQUENCE [LARGE SCALE GENOMIC DNA]</scope>
    <source>
        <strain evidence="1 2">MK-D1</strain>
    </source>
</reference>
<accession>A0A5B9D8M8</accession>
<keyword evidence="2" id="KW-1185">Reference proteome</keyword>
<evidence type="ECO:0000313" key="1">
    <source>
        <dbReference type="EMBL" id="QEE14976.2"/>
    </source>
</evidence>
<reference evidence="1 2" key="1">
    <citation type="journal article" date="2020" name="Nature">
        <title>Isolation of an archaeon at the prokaryote-eukaryote interface.</title>
        <authorList>
            <person name="Imachi H."/>
            <person name="Nobu M.K."/>
            <person name="Nakahara N."/>
            <person name="Morono Y."/>
            <person name="Ogawara M."/>
            <person name="Takaki Y."/>
            <person name="Takano Y."/>
            <person name="Uematsu K."/>
            <person name="Ikuta T."/>
            <person name="Ito M."/>
            <person name="Matsui Y."/>
            <person name="Miyazaki M."/>
            <person name="Murata K."/>
            <person name="Saito Y."/>
            <person name="Sakai S."/>
            <person name="Song C."/>
            <person name="Tasumi E."/>
            <person name="Yamanaka Y."/>
            <person name="Yamaguchi T."/>
            <person name="Kamagata Y."/>
            <person name="Tamaki H."/>
            <person name="Takai K."/>
        </authorList>
    </citation>
    <scope>NUCLEOTIDE SEQUENCE [LARGE SCALE GENOMIC DNA]</scope>
    <source>
        <strain evidence="1 2">MK-D1</strain>
    </source>
</reference>
<name>A0A5B9D8M8_9ARCH</name>
<dbReference type="Proteomes" id="UP000321408">
    <property type="component" value="Chromosome"/>
</dbReference>
<protein>
    <submittedName>
        <fullName evidence="1">Uncharacterized protein</fullName>
    </submittedName>
</protein>
<gene>
    <name evidence="1" type="ORF">DSAG12_00799</name>
</gene>
<proteinExistence type="predicted"/>
<evidence type="ECO:0000313" key="2">
    <source>
        <dbReference type="Proteomes" id="UP000321408"/>
    </source>
</evidence>
<sequence length="65" mass="7674">MGFQTNFQQNNIYHTIEKRLISILDKENAQTTQNYNNYIIPCTNLTIKNYNGLLDVLNRKILNIK</sequence>
<dbReference type="KEGG" id="psyt:DSAG12_00799"/>
<organism evidence="1 2">
    <name type="scientific">Promethearchaeum syntrophicum</name>
    <dbReference type="NCBI Taxonomy" id="2594042"/>
    <lineage>
        <taxon>Archaea</taxon>
        <taxon>Promethearchaeati</taxon>
        <taxon>Promethearchaeota</taxon>
        <taxon>Promethearchaeia</taxon>
        <taxon>Promethearchaeales</taxon>
        <taxon>Promethearchaeaceae</taxon>
        <taxon>Promethearchaeum</taxon>
    </lineage>
</organism>
<dbReference type="AlphaFoldDB" id="A0A5B9D8M8"/>
<dbReference type="EMBL" id="CP042905">
    <property type="protein sequence ID" value="QEE14976.2"/>
    <property type="molecule type" value="Genomic_DNA"/>
</dbReference>